<name>A0A8K0K4T8_LADFU</name>
<sequence length="180" mass="19262">MVEASAEYDFLRAIKIPFEDSKTQFFEDGLDGFPAFGLRAGSDIKSPYRLFLPESLPADFSISATIRPHNLRGGYLFAVVNPMETLVQLGVQISPNYDPEEPGDGIIADSPMDDVSPTEINKEEDEDEDYDTTSPASTVDGSGALPPPSFFGGGGSSYSSGESAPAHPLPPVSGHLENVF</sequence>
<dbReference type="EMBL" id="KZ308263">
    <property type="protein sequence ID" value="KAG8226003.1"/>
    <property type="molecule type" value="Genomic_DNA"/>
</dbReference>
<dbReference type="Proteomes" id="UP000792457">
    <property type="component" value="Unassembled WGS sequence"/>
</dbReference>
<protein>
    <submittedName>
        <fullName evidence="2">Uncharacterized protein</fullName>
    </submittedName>
</protein>
<evidence type="ECO:0000313" key="3">
    <source>
        <dbReference type="Proteomes" id="UP000792457"/>
    </source>
</evidence>
<reference evidence="2" key="1">
    <citation type="submission" date="2013-04" db="EMBL/GenBank/DDBJ databases">
        <authorList>
            <person name="Qu J."/>
            <person name="Murali S.C."/>
            <person name="Bandaranaike D."/>
            <person name="Bellair M."/>
            <person name="Blankenburg K."/>
            <person name="Chao H."/>
            <person name="Dinh H."/>
            <person name="Doddapaneni H."/>
            <person name="Downs B."/>
            <person name="Dugan-Rocha S."/>
            <person name="Elkadiri S."/>
            <person name="Gnanaolivu R.D."/>
            <person name="Hernandez B."/>
            <person name="Javaid M."/>
            <person name="Jayaseelan J.C."/>
            <person name="Lee S."/>
            <person name="Li M."/>
            <person name="Ming W."/>
            <person name="Munidasa M."/>
            <person name="Muniz J."/>
            <person name="Nguyen L."/>
            <person name="Ongeri F."/>
            <person name="Osuji N."/>
            <person name="Pu L.-L."/>
            <person name="Puazo M."/>
            <person name="Qu C."/>
            <person name="Quiroz J."/>
            <person name="Raj R."/>
            <person name="Weissenberger G."/>
            <person name="Xin Y."/>
            <person name="Zou X."/>
            <person name="Han Y."/>
            <person name="Richards S."/>
            <person name="Worley K."/>
            <person name="Muzny D."/>
            <person name="Gibbs R."/>
        </authorList>
    </citation>
    <scope>NUCLEOTIDE SEQUENCE</scope>
    <source>
        <strain evidence="2">Sampled in the wild</strain>
    </source>
</reference>
<dbReference type="Gene3D" id="2.60.120.200">
    <property type="match status" value="1"/>
</dbReference>
<feature type="region of interest" description="Disordered" evidence="1">
    <location>
        <begin position="94"/>
        <end position="180"/>
    </location>
</feature>
<organism evidence="2 3">
    <name type="scientific">Ladona fulva</name>
    <name type="common">Scarce chaser dragonfly</name>
    <name type="synonym">Libellula fulva</name>
    <dbReference type="NCBI Taxonomy" id="123851"/>
    <lineage>
        <taxon>Eukaryota</taxon>
        <taxon>Metazoa</taxon>
        <taxon>Ecdysozoa</taxon>
        <taxon>Arthropoda</taxon>
        <taxon>Hexapoda</taxon>
        <taxon>Insecta</taxon>
        <taxon>Pterygota</taxon>
        <taxon>Palaeoptera</taxon>
        <taxon>Odonata</taxon>
        <taxon>Epiprocta</taxon>
        <taxon>Anisoptera</taxon>
        <taxon>Libelluloidea</taxon>
        <taxon>Libellulidae</taxon>
        <taxon>Ladona</taxon>
    </lineage>
</organism>
<evidence type="ECO:0000256" key="1">
    <source>
        <dbReference type="SAM" id="MobiDB-lite"/>
    </source>
</evidence>
<keyword evidence="3" id="KW-1185">Reference proteome</keyword>
<gene>
    <name evidence="2" type="ORF">J437_LFUL009897</name>
</gene>
<feature type="compositionally biased region" description="Low complexity" evidence="1">
    <location>
        <begin position="157"/>
        <end position="166"/>
    </location>
</feature>
<feature type="compositionally biased region" description="Acidic residues" evidence="1">
    <location>
        <begin position="122"/>
        <end position="131"/>
    </location>
</feature>
<dbReference type="SUPFAM" id="SSF49899">
    <property type="entry name" value="Concanavalin A-like lectins/glucanases"/>
    <property type="match status" value="1"/>
</dbReference>
<evidence type="ECO:0000313" key="2">
    <source>
        <dbReference type="EMBL" id="KAG8226003.1"/>
    </source>
</evidence>
<comment type="caution">
    <text evidence="2">The sequence shown here is derived from an EMBL/GenBank/DDBJ whole genome shotgun (WGS) entry which is preliminary data.</text>
</comment>
<dbReference type="OrthoDB" id="10060752at2759"/>
<dbReference type="AlphaFoldDB" id="A0A8K0K4T8"/>
<reference evidence="2" key="2">
    <citation type="submission" date="2017-10" db="EMBL/GenBank/DDBJ databases">
        <title>Ladona fulva Genome sequencing and assembly.</title>
        <authorList>
            <person name="Murali S."/>
            <person name="Richards S."/>
            <person name="Bandaranaike D."/>
            <person name="Bellair M."/>
            <person name="Blankenburg K."/>
            <person name="Chao H."/>
            <person name="Dinh H."/>
            <person name="Doddapaneni H."/>
            <person name="Dugan-Rocha S."/>
            <person name="Elkadiri S."/>
            <person name="Gnanaolivu R."/>
            <person name="Hernandez B."/>
            <person name="Skinner E."/>
            <person name="Javaid M."/>
            <person name="Lee S."/>
            <person name="Li M."/>
            <person name="Ming W."/>
            <person name="Munidasa M."/>
            <person name="Muniz J."/>
            <person name="Nguyen L."/>
            <person name="Hughes D."/>
            <person name="Osuji N."/>
            <person name="Pu L.-L."/>
            <person name="Puazo M."/>
            <person name="Qu C."/>
            <person name="Quiroz J."/>
            <person name="Raj R."/>
            <person name="Weissenberger G."/>
            <person name="Xin Y."/>
            <person name="Zou X."/>
            <person name="Han Y."/>
            <person name="Worley K."/>
            <person name="Muzny D."/>
            <person name="Gibbs R."/>
        </authorList>
    </citation>
    <scope>NUCLEOTIDE SEQUENCE</scope>
    <source>
        <strain evidence="2">Sampled in the wild</strain>
    </source>
</reference>
<dbReference type="InterPro" id="IPR013320">
    <property type="entry name" value="ConA-like_dom_sf"/>
</dbReference>
<accession>A0A8K0K4T8</accession>
<proteinExistence type="predicted"/>